<feature type="compositionally biased region" description="Polar residues" evidence="1">
    <location>
        <begin position="1"/>
        <end position="11"/>
    </location>
</feature>
<organism evidence="2 3">
    <name type="scientific">Synoicihabitans lomoniglobus</name>
    <dbReference type="NCBI Taxonomy" id="2909285"/>
    <lineage>
        <taxon>Bacteria</taxon>
        <taxon>Pseudomonadati</taxon>
        <taxon>Verrucomicrobiota</taxon>
        <taxon>Opitutia</taxon>
        <taxon>Opitutales</taxon>
        <taxon>Opitutaceae</taxon>
        <taxon>Synoicihabitans</taxon>
    </lineage>
</organism>
<dbReference type="RefSeq" id="WP_330932292.1">
    <property type="nucleotide sequence ID" value="NZ_CP119075.1"/>
</dbReference>
<dbReference type="AlphaFoldDB" id="A0AAF0CR95"/>
<keyword evidence="3" id="KW-1185">Reference proteome</keyword>
<evidence type="ECO:0000256" key="1">
    <source>
        <dbReference type="SAM" id="MobiDB-lite"/>
    </source>
</evidence>
<dbReference type="Proteomes" id="UP001218638">
    <property type="component" value="Chromosome"/>
</dbReference>
<dbReference type="KEGG" id="slom:PXH66_06890"/>
<feature type="compositionally biased region" description="Polar residues" evidence="1">
    <location>
        <begin position="20"/>
        <end position="33"/>
    </location>
</feature>
<reference evidence="2" key="1">
    <citation type="submission" date="2023-03" db="EMBL/GenBank/DDBJ databases">
        <title>Lomoglobus Profundus gen. nov., sp. nov., a novel member of the phylum Verrucomicrobia, isolated from deep-marine sediment of South China Sea.</title>
        <authorList>
            <person name="Ahmad T."/>
            <person name="Ishaq S.E."/>
            <person name="Wang F."/>
        </authorList>
    </citation>
    <scope>NUCLEOTIDE SEQUENCE</scope>
    <source>
        <strain evidence="2">LMO-M01</strain>
    </source>
</reference>
<name>A0AAF0CR95_9BACT</name>
<evidence type="ECO:0000313" key="3">
    <source>
        <dbReference type="Proteomes" id="UP001218638"/>
    </source>
</evidence>
<dbReference type="EMBL" id="CP119075">
    <property type="protein sequence ID" value="WED66574.1"/>
    <property type="molecule type" value="Genomic_DNA"/>
</dbReference>
<gene>
    <name evidence="2" type="ORF">PXH66_06890</name>
</gene>
<feature type="region of interest" description="Disordered" evidence="1">
    <location>
        <begin position="1"/>
        <end position="79"/>
    </location>
</feature>
<evidence type="ECO:0000313" key="2">
    <source>
        <dbReference type="EMBL" id="WED66574.1"/>
    </source>
</evidence>
<sequence>MTVLSVNSFAQGKSDAAPGQNKTDPASAGTESDLSVDEELAALRGTFRKDGRGRRSPGADQSAEARERNRQEIAANHRQSAASARILIDRIEQGRGAVSTDRAALQEAKRIEALSLFGAVAAGDIELRAQARRIARNLQDDATVDEAVKLEVAGEAVHQEYADTESTASDYFSLSLRNTERLFARFPGQSDVWQSIVALVESAPIDRKQEIADRFLLLSLPVNIKRRIRETVEIEKLKGSPFEVSWEDEAGLRVSSSIYLGRPLVFYVWSATAQSGGYSHQLVADGIASGAALVSVNIDANTMRAREAKADLPPADSYYSSILGADGALLQSMPAVEAPAVYVVDAAGNFVGRGHPSELPILLQATN</sequence>
<proteinExistence type="predicted"/>
<accession>A0AAF0CR95</accession>
<protein>
    <submittedName>
        <fullName evidence="2">Uncharacterized protein</fullName>
    </submittedName>
</protein>